<dbReference type="CDD" id="cd00586">
    <property type="entry name" value="4HBT"/>
    <property type="match status" value="1"/>
</dbReference>
<dbReference type="RefSeq" id="WP_115061630.1">
    <property type="nucleotide sequence ID" value="NZ_UGRY01000003.1"/>
</dbReference>
<dbReference type="Pfam" id="PF13279">
    <property type="entry name" value="4HBT_2"/>
    <property type="match status" value="1"/>
</dbReference>
<evidence type="ECO:0000313" key="2">
    <source>
        <dbReference type="Proteomes" id="UP000255467"/>
    </source>
</evidence>
<dbReference type="GO" id="GO:0047617">
    <property type="term" value="F:fatty acyl-CoA hydrolase activity"/>
    <property type="evidence" value="ECO:0007669"/>
    <property type="project" value="TreeGrafter"/>
</dbReference>
<sequence length="165" mass="17812">MTETSTCATASARQKATSEGAAGIDGVPFTLRFAVRSYELDTNHHLASTVYLQYAEHTRFACGQAAGLSPQRLLADGFGPINLETTVRHHAELRADDQVDVTCAFVWGPGKTHRVEHVLTTPDGTLVAEITSVSGLLDMRTRRLVADPGRELRARATNPELLGLA</sequence>
<accession>A0A379JGV6</accession>
<protein>
    <recommendedName>
        <fullName evidence="3">Acyl-CoA thioesterase</fullName>
    </recommendedName>
</protein>
<dbReference type="InterPro" id="IPR029069">
    <property type="entry name" value="HotDog_dom_sf"/>
</dbReference>
<dbReference type="InterPro" id="IPR050563">
    <property type="entry name" value="4-hydroxybenzoyl-CoA_TE"/>
</dbReference>
<dbReference type="AlphaFoldDB" id="A0A379JGV6"/>
<gene>
    <name evidence="1" type="ORF">NCTC1934_05095</name>
</gene>
<dbReference type="PANTHER" id="PTHR31793:SF24">
    <property type="entry name" value="LONG-CHAIN ACYL-COA THIOESTERASE FADM"/>
    <property type="match status" value="1"/>
</dbReference>
<organism evidence="1 2">
    <name type="scientific">Nocardia otitidiscaviarum</name>
    <dbReference type="NCBI Taxonomy" id="1823"/>
    <lineage>
        <taxon>Bacteria</taxon>
        <taxon>Bacillati</taxon>
        <taxon>Actinomycetota</taxon>
        <taxon>Actinomycetes</taxon>
        <taxon>Mycobacteriales</taxon>
        <taxon>Nocardiaceae</taxon>
        <taxon>Nocardia</taxon>
    </lineage>
</organism>
<dbReference type="SUPFAM" id="SSF54637">
    <property type="entry name" value="Thioesterase/thiol ester dehydrase-isomerase"/>
    <property type="match status" value="1"/>
</dbReference>
<dbReference type="PANTHER" id="PTHR31793">
    <property type="entry name" value="4-HYDROXYBENZOYL-COA THIOESTERASE FAMILY MEMBER"/>
    <property type="match status" value="1"/>
</dbReference>
<evidence type="ECO:0000313" key="1">
    <source>
        <dbReference type="EMBL" id="SUD47772.1"/>
    </source>
</evidence>
<dbReference type="Proteomes" id="UP000255467">
    <property type="component" value="Unassembled WGS sequence"/>
</dbReference>
<dbReference type="OrthoDB" id="3683044at2"/>
<evidence type="ECO:0008006" key="3">
    <source>
        <dbReference type="Google" id="ProtNLM"/>
    </source>
</evidence>
<dbReference type="Gene3D" id="3.10.129.10">
    <property type="entry name" value="Hotdog Thioesterase"/>
    <property type="match status" value="1"/>
</dbReference>
<dbReference type="STRING" id="1406858.GCA_000710895_01929"/>
<name>A0A379JGV6_9NOCA</name>
<reference evidence="1 2" key="1">
    <citation type="submission" date="2018-06" db="EMBL/GenBank/DDBJ databases">
        <authorList>
            <consortium name="Pathogen Informatics"/>
            <person name="Doyle S."/>
        </authorList>
    </citation>
    <scope>NUCLEOTIDE SEQUENCE [LARGE SCALE GENOMIC DNA]</scope>
    <source>
        <strain evidence="1 2">NCTC1934</strain>
    </source>
</reference>
<keyword evidence="2" id="KW-1185">Reference proteome</keyword>
<proteinExistence type="predicted"/>
<dbReference type="EMBL" id="UGRY01000003">
    <property type="protein sequence ID" value="SUD47772.1"/>
    <property type="molecule type" value="Genomic_DNA"/>
</dbReference>